<proteinExistence type="inferred from homology"/>
<keyword evidence="3" id="KW-0808">Transferase</keyword>
<keyword evidence="8" id="KW-0732">Signal</keyword>
<sequence>MRPLLAALAALLLFATSAMADRVVARVSISEQKMYVYHHGTLVHEWPVSTARAGKITPTGDWRPQWLSKNHRSSRYNNAPMPYAIFYSGHYAIHGTDQISRLGRPASAGCVRLDPANASVLFDMVRQEGMEQTRVIVRR</sequence>
<comment type="caution">
    <text evidence="10">The sequence shown here is derived from an EMBL/GenBank/DDBJ whole genome shotgun (WGS) entry which is preliminary data.</text>
</comment>
<feature type="chain" id="PRO_5047059128" evidence="8">
    <location>
        <begin position="21"/>
        <end position="139"/>
    </location>
</feature>
<evidence type="ECO:0000259" key="9">
    <source>
        <dbReference type="PROSITE" id="PS52029"/>
    </source>
</evidence>
<gene>
    <name evidence="10" type="ORF">M3N55_09165</name>
</gene>
<name>A0ABT0M215_9RHOB</name>
<protein>
    <submittedName>
        <fullName evidence="10">L,D-transpeptidase</fullName>
    </submittedName>
</protein>
<dbReference type="SUPFAM" id="SSF141523">
    <property type="entry name" value="L,D-transpeptidase catalytic domain-like"/>
    <property type="match status" value="1"/>
</dbReference>
<feature type="domain" description="L,D-TPase catalytic" evidence="9">
    <location>
        <begin position="23"/>
        <end position="138"/>
    </location>
</feature>
<evidence type="ECO:0000256" key="2">
    <source>
        <dbReference type="ARBA" id="ARBA00005992"/>
    </source>
</evidence>
<dbReference type="InterPro" id="IPR050979">
    <property type="entry name" value="LD-transpeptidase"/>
</dbReference>
<evidence type="ECO:0000313" key="11">
    <source>
        <dbReference type="Proteomes" id="UP001202550"/>
    </source>
</evidence>
<dbReference type="EMBL" id="JALZWP010000007">
    <property type="protein sequence ID" value="MCL1628902.1"/>
    <property type="molecule type" value="Genomic_DNA"/>
</dbReference>
<feature type="active site" description="Nucleophile" evidence="7">
    <location>
        <position position="110"/>
    </location>
</feature>
<comment type="similarity">
    <text evidence="2">Belongs to the YkuD family.</text>
</comment>
<evidence type="ECO:0000256" key="3">
    <source>
        <dbReference type="ARBA" id="ARBA00022679"/>
    </source>
</evidence>
<dbReference type="PANTHER" id="PTHR30582">
    <property type="entry name" value="L,D-TRANSPEPTIDASE"/>
    <property type="match status" value="1"/>
</dbReference>
<keyword evidence="11" id="KW-1185">Reference proteome</keyword>
<dbReference type="RefSeq" id="WP_249058229.1">
    <property type="nucleotide sequence ID" value="NZ_JALZWP010000007.1"/>
</dbReference>
<dbReference type="PANTHER" id="PTHR30582:SF2">
    <property type="entry name" value="L,D-TRANSPEPTIDASE YCIB-RELATED"/>
    <property type="match status" value="1"/>
</dbReference>
<dbReference type="Pfam" id="PF03734">
    <property type="entry name" value="YkuD"/>
    <property type="match status" value="1"/>
</dbReference>
<dbReference type="InterPro" id="IPR005490">
    <property type="entry name" value="LD_TPept_cat_dom"/>
</dbReference>
<dbReference type="Proteomes" id="UP001202550">
    <property type="component" value="Unassembled WGS sequence"/>
</dbReference>
<keyword evidence="5 7" id="KW-0573">Peptidoglycan synthesis</keyword>
<keyword evidence="6 7" id="KW-0961">Cell wall biogenesis/degradation</keyword>
<accession>A0ABT0M215</accession>
<dbReference type="CDD" id="cd16913">
    <property type="entry name" value="YkuD_like"/>
    <property type="match status" value="1"/>
</dbReference>
<evidence type="ECO:0000256" key="5">
    <source>
        <dbReference type="ARBA" id="ARBA00022984"/>
    </source>
</evidence>
<organism evidence="10 11">
    <name type="scientific">Roseinatronobacter domitianus</name>
    <dbReference type="NCBI Taxonomy" id="2940293"/>
    <lineage>
        <taxon>Bacteria</taxon>
        <taxon>Pseudomonadati</taxon>
        <taxon>Pseudomonadota</taxon>
        <taxon>Alphaproteobacteria</taxon>
        <taxon>Rhodobacterales</taxon>
        <taxon>Paracoccaceae</taxon>
        <taxon>Roseinatronobacter</taxon>
    </lineage>
</organism>
<dbReference type="PROSITE" id="PS52029">
    <property type="entry name" value="LD_TPASE"/>
    <property type="match status" value="1"/>
</dbReference>
<evidence type="ECO:0000256" key="8">
    <source>
        <dbReference type="SAM" id="SignalP"/>
    </source>
</evidence>
<evidence type="ECO:0000256" key="1">
    <source>
        <dbReference type="ARBA" id="ARBA00004752"/>
    </source>
</evidence>
<feature type="active site" description="Proton donor/acceptor" evidence="7">
    <location>
        <position position="94"/>
    </location>
</feature>
<comment type="pathway">
    <text evidence="1 7">Cell wall biogenesis; peptidoglycan biosynthesis.</text>
</comment>
<dbReference type="InterPro" id="IPR038063">
    <property type="entry name" value="Transpep_catalytic_dom"/>
</dbReference>
<evidence type="ECO:0000256" key="6">
    <source>
        <dbReference type="ARBA" id="ARBA00023316"/>
    </source>
</evidence>
<feature type="signal peptide" evidence="8">
    <location>
        <begin position="1"/>
        <end position="20"/>
    </location>
</feature>
<dbReference type="Gene3D" id="2.40.440.10">
    <property type="entry name" value="L,D-transpeptidase catalytic domain-like"/>
    <property type="match status" value="1"/>
</dbReference>
<reference evidence="10 11" key="1">
    <citation type="submission" date="2022-05" db="EMBL/GenBank/DDBJ databases">
        <title>Seasonal and diel survey of microbial diversity of the Tyrrhenian coast.</title>
        <authorList>
            <person name="Gattoni G."/>
            <person name="Corral P."/>
        </authorList>
    </citation>
    <scope>NUCLEOTIDE SEQUENCE [LARGE SCALE GENOMIC DNA]</scope>
    <source>
        <strain evidence="10 11">V10</strain>
    </source>
</reference>
<evidence type="ECO:0000256" key="4">
    <source>
        <dbReference type="ARBA" id="ARBA00022960"/>
    </source>
</evidence>
<evidence type="ECO:0000256" key="7">
    <source>
        <dbReference type="PROSITE-ProRule" id="PRU01373"/>
    </source>
</evidence>
<keyword evidence="4 7" id="KW-0133">Cell shape</keyword>
<evidence type="ECO:0000313" key="10">
    <source>
        <dbReference type="EMBL" id="MCL1628902.1"/>
    </source>
</evidence>